<evidence type="ECO:0000256" key="1">
    <source>
        <dbReference type="SAM" id="MobiDB-lite"/>
    </source>
</evidence>
<dbReference type="GO" id="GO:0004061">
    <property type="term" value="F:arylformamidase activity"/>
    <property type="evidence" value="ECO:0007669"/>
    <property type="project" value="InterPro"/>
</dbReference>
<evidence type="ECO:0000313" key="2">
    <source>
        <dbReference type="EMBL" id="NYI91632.1"/>
    </source>
</evidence>
<accession>A0A853BA55</accession>
<dbReference type="GO" id="GO:0019441">
    <property type="term" value="P:L-tryptophan catabolic process to kynurenine"/>
    <property type="evidence" value="ECO:0007669"/>
    <property type="project" value="InterPro"/>
</dbReference>
<dbReference type="PANTHER" id="PTHR34861">
    <property type="match status" value="1"/>
</dbReference>
<sequence length="307" mass="32965">MSVNTDRQSKPAGIDPERGPAAFRKPQEILAALALPDRGDVYSLSLPRFTGMPLFGSHPPFQVHMARTPAGLRAEGRQPWGPRNDVNLGYMAELVSATSHCGAHVDALAHMTIGEDDHWYGGGNAREHLGDGGPRHGDAAKLPPFITRGVMLDVPAYRGVAALPKSDPVTGEELQAIARHQDTEVRPGDVVLVRTGYLGKWPDSEALARHATAGPDISAARWLLDSGVVAAGSDTETFEVQPAPDPGNPANPQPVHTLLLIENAIYLFESIYLEELARDRAYEFLFVALPIKIEGATGSMLDPVAIV</sequence>
<name>A0A853BA55_9PSEU</name>
<proteinExistence type="predicted"/>
<dbReference type="Proteomes" id="UP000549616">
    <property type="component" value="Unassembled WGS sequence"/>
</dbReference>
<comment type="caution">
    <text evidence="2">The sequence shown here is derived from an EMBL/GenBank/DDBJ whole genome shotgun (WGS) entry which is preliminary data.</text>
</comment>
<dbReference type="Gene3D" id="3.50.30.50">
    <property type="entry name" value="Putative cyclase"/>
    <property type="match status" value="1"/>
</dbReference>
<dbReference type="RefSeq" id="WP_179775499.1">
    <property type="nucleotide sequence ID" value="NZ_JACCFK010000001.1"/>
</dbReference>
<dbReference type="InterPro" id="IPR037175">
    <property type="entry name" value="KFase_sf"/>
</dbReference>
<evidence type="ECO:0000313" key="3">
    <source>
        <dbReference type="Proteomes" id="UP000549616"/>
    </source>
</evidence>
<dbReference type="PANTHER" id="PTHR34861:SF10">
    <property type="entry name" value="CYCLASE"/>
    <property type="match status" value="1"/>
</dbReference>
<organism evidence="2 3">
    <name type="scientific">Amycolatopsis endophytica</name>
    <dbReference type="NCBI Taxonomy" id="860233"/>
    <lineage>
        <taxon>Bacteria</taxon>
        <taxon>Bacillati</taxon>
        <taxon>Actinomycetota</taxon>
        <taxon>Actinomycetes</taxon>
        <taxon>Pseudonocardiales</taxon>
        <taxon>Pseudonocardiaceae</taxon>
        <taxon>Amycolatopsis</taxon>
    </lineage>
</organism>
<dbReference type="SUPFAM" id="SSF102198">
    <property type="entry name" value="Putative cyclase"/>
    <property type="match status" value="1"/>
</dbReference>
<dbReference type="InterPro" id="IPR007325">
    <property type="entry name" value="KFase/CYL"/>
</dbReference>
<reference evidence="2 3" key="1">
    <citation type="submission" date="2020-07" db="EMBL/GenBank/DDBJ databases">
        <title>Sequencing the genomes of 1000 actinobacteria strains.</title>
        <authorList>
            <person name="Klenk H.-P."/>
        </authorList>
    </citation>
    <scope>NUCLEOTIDE SEQUENCE [LARGE SCALE GENOMIC DNA]</scope>
    <source>
        <strain evidence="2 3">DSM 104006</strain>
    </source>
</reference>
<feature type="region of interest" description="Disordered" evidence="1">
    <location>
        <begin position="1"/>
        <end position="21"/>
    </location>
</feature>
<dbReference type="EMBL" id="JACCFK010000001">
    <property type="protein sequence ID" value="NYI91632.1"/>
    <property type="molecule type" value="Genomic_DNA"/>
</dbReference>
<dbReference type="AlphaFoldDB" id="A0A853BA55"/>
<gene>
    <name evidence="2" type="ORF">HNR02_004955</name>
</gene>
<dbReference type="Pfam" id="PF04199">
    <property type="entry name" value="Cyclase"/>
    <property type="match status" value="1"/>
</dbReference>
<protein>
    <submittedName>
        <fullName evidence="2">Kynurenine formamidase</fullName>
    </submittedName>
</protein>
<keyword evidence="3" id="KW-1185">Reference proteome</keyword>